<protein>
    <submittedName>
        <fullName evidence="1">Uncharacterized protein</fullName>
    </submittedName>
</protein>
<sequence length="205" mass="22581">MEGPQQPARAPPAQHSGALDVKVQSFLSSLWPRWLDSRTVQLQHLGGEAADQQQQNHISALTARRLLLDDVACSPVCCCCGYVHPSKHPSQHQDQDSVVEDLLLLPVGSGDSPPLAEIATLLHQQQEQLQQNSKPDTTLQLPLGMERAKVCLAIVQKQQEQEEGTWEERQPMLNAGQYILLFPLFYTPDTETSLAASGVCQELAT</sequence>
<dbReference type="AlphaFoldDB" id="A0A1D3CZ17"/>
<proteinExistence type="predicted"/>
<dbReference type="InParanoid" id="A0A1D3CZ17"/>
<gene>
    <name evidence="1" type="ORF">cyc_02431</name>
</gene>
<reference evidence="1 2" key="1">
    <citation type="journal article" date="2016" name="BMC Genomics">
        <title>Comparative genomics reveals Cyclospora cayetanensis possesses coccidia-like metabolism and invasion components but unique surface antigens.</title>
        <authorList>
            <person name="Liu S."/>
            <person name="Wang L."/>
            <person name="Zheng H."/>
            <person name="Xu Z."/>
            <person name="Roellig D.M."/>
            <person name="Li N."/>
            <person name="Frace M.A."/>
            <person name="Tang K."/>
            <person name="Arrowood M.J."/>
            <person name="Moss D.M."/>
            <person name="Zhang L."/>
            <person name="Feng Y."/>
            <person name="Xiao L."/>
        </authorList>
    </citation>
    <scope>NUCLEOTIDE SEQUENCE [LARGE SCALE GENOMIC DNA]</scope>
    <source>
        <strain evidence="1 2">CHN_HEN01</strain>
    </source>
</reference>
<organism evidence="1 2">
    <name type="scientific">Cyclospora cayetanensis</name>
    <dbReference type="NCBI Taxonomy" id="88456"/>
    <lineage>
        <taxon>Eukaryota</taxon>
        <taxon>Sar</taxon>
        <taxon>Alveolata</taxon>
        <taxon>Apicomplexa</taxon>
        <taxon>Conoidasida</taxon>
        <taxon>Coccidia</taxon>
        <taxon>Eucoccidiorida</taxon>
        <taxon>Eimeriorina</taxon>
        <taxon>Eimeriidae</taxon>
        <taxon>Cyclospora</taxon>
    </lineage>
</organism>
<evidence type="ECO:0000313" key="2">
    <source>
        <dbReference type="Proteomes" id="UP000095192"/>
    </source>
</evidence>
<dbReference type="Proteomes" id="UP000095192">
    <property type="component" value="Unassembled WGS sequence"/>
</dbReference>
<name>A0A1D3CZ17_9EIME</name>
<evidence type="ECO:0000313" key="1">
    <source>
        <dbReference type="EMBL" id="OEH76419.1"/>
    </source>
</evidence>
<dbReference type="VEuPathDB" id="ToxoDB:LOC34619287"/>
<comment type="caution">
    <text evidence="1">The sequence shown here is derived from an EMBL/GenBank/DDBJ whole genome shotgun (WGS) entry which is preliminary data.</text>
</comment>
<dbReference type="EMBL" id="JROU02001466">
    <property type="protein sequence ID" value="OEH76419.1"/>
    <property type="molecule type" value="Genomic_DNA"/>
</dbReference>
<dbReference type="VEuPathDB" id="ToxoDB:cyc_02431"/>
<keyword evidence="2" id="KW-1185">Reference proteome</keyword>
<accession>A0A1D3CZ17</accession>